<dbReference type="Pfam" id="PF18421">
    <property type="entry name" value="Peptidase_M23_N"/>
    <property type="match status" value="1"/>
</dbReference>
<proteinExistence type="predicted"/>
<dbReference type="PANTHER" id="PTHR21666:SF285">
    <property type="entry name" value="M23 FAMILY METALLOPEPTIDASE"/>
    <property type="match status" value="1"/>
</dbReference>
<evidence type="ECO:0000313" key="4">
    <source>
        <dbReference type="EMBL" id="OIR13768.1"/>
    </source>
</evidence>
<evidence type="ECO:0000256" key="1">
    <source>
        <dbReference type="SAM" id="Phobius"/>
    </source>
</evidence>
<comment type="caution">
    <text evidence="4">The sequence shown here is derived from an EMBL/GenBank/DDBJ whole genome shotgun (WGS) entry which is preliminary data.</text>
</comment>
<name>A0A1J5TC21_9ZZZZ</name>
<reference evidence="4" key="1">
    <citation type="submission" date="2016-10" db="EMBL/GenBank/DDBJ databases">
        <title>Sequence of Gallionella enrichment culture.</title>
        <authorList>
            <person name="Poehlein A."/>
            <person name="Muehling M."/>
            <person name="Daniel R."/>
        </authorList>
    </citation>
    <scope>NUCLEOTIDE SEQUENCE</scope>
</reference>
<organism evidence="4">
    <name type="scientific">mine drainage metagenome</name>
    <dbReference type="NCBI Taxonomy" id="410659"/>
    <lineage>
        <taxon>unclassified sequences</taxon>
        <taxon>metagenomes</taxon>
        <taxon>ecological metagenomes</taxon>
    </lineage>
</organism>
<dbReference type="EMBL" id="MLJW01000013">
    <property type="protein sequence ID" value="OIR13768.1"/>
    <property type="molecule type" value="Genomic_DNA"/>
</dbReference>
<feature type="domain" description="Peptidase family M23 N-terminal" evidence="3">
    <location>
        <begin position="58"/>
        <end position="131"/>
    </location>
</feature>
<sequence length="309" mass="33015">MRADAAVATAATYRSDGYHCQIRIMHLLAATMLRSCFLGLLMLALPPLAHASLPQSSNVPGGIAVVPLGSTATTADRPQTWLGNQPVLVTADHDQWYAVVGLPLDMKPGPHELNVKIGSATKAESFVVNPKDYPEQHVTLKDKSKVDLSAADLARAEREISAIKELKRHWRAAPDTDLAFIVPAEGNLAGRFGVRRFFNGEPRSPHAGLDVAVASGTPVKASAQGRVLAVGDYFFNGKTIFLDHGNGLITMYCHLERIGVKAGETVSKGQLLGLSGKTGRASGPHLHWSVVLNGAMVDPELFIPATAHQ</sequence>
<accession>A0A1J5TC21</accession>
<keyword evidence="1" id="KW-0812">Transmembrane</keyword>
<dbReference type="PANTHER" id="PTHR21666">
    <property type="entry name" value="PEPTIDASE-RELATED"/>
    <property type="match status" value="1"/>
</dbReference>
<gene>
    <name evidence="4" type="primary">mepM_6</name>
    <name evidence="4" type="ORF">GALL_49030</name>
</gene>
<dbReference type="CDD" id="cd12797">
    <property type="entry name" value="M23_peptidase"/>
    <property type="match status" value="1"/>
</dbReference>
<evidence type="ECO:0000259" key="3">
    <source>
        <dbReference type="Pfam" id="PF18421"/>
    </source>
</evidence>
<evidence type="ECO:0000259" key="2">
    <source>
        <dbReference type="Pfam" id="PF01551"/>
    </source>
</evidence>
<dbReference type="InterPro" id="IPR050570">
    <property type="entry name" value="Cell_wall_metabolism_enzyme"/>
</dbReference>
<dbReference type="EC" id="3.4.24.-" evidence="4"/>
<dbReference type="InterPro" id="IPR011055">
    <property type="entry name" value="Dup_hybrid_motif"/>
</dbReference>
<dbReference type="InterPro" id="IPR040487">
    <property type="entry name" value="Peptidase_M23_N"/>
</dbReference>
<dbReference type="GO" id="GO:0004222">
    <property type="term" value="F:metalloendopeptidase activity"/>
    <property type="evidence" value="ECO:0007669"/>
    <property type="project" value="TreeGrafter"/>
</dbReference>
<keyword evidence="1" id="KW-1133">Transmembrane helix</keyword>
<dbReference type="Pfam" id="PF01551">
    <property type="entry name" value="Peptidase_M23"/>
    <property type="match status" value="1"/>
</dbReference>
<protein>
    <submittedName>
        <fullName evidence="4">Murein DD-endopeptidase MepM</fullName>
        <ecNumber evidence="4">3.4.24.-</ecNumber>
    </submittedName>
</protein>
<dbReference type="AlphaFoldDB" id="A0A1J5TC21"/>
<keyword evidence="4" id="KW-0378">Hydrolase</keyword>
<dbReference type="Gene3D" id="2.60.40.1590">
    <property type="entry name" value="Peptidoglycan hydrolase domains"/>
    <property type="match status" value="1"/>
</dbReference>
<dbReference type="InterPro" id="IPR016047">
    <property type="entry name" value="M23ase_b-sheet_dom"/>
</dbReference>
<feature type="transmembrane region" description="Helical" evidence="1">
    <location>
        <begin position="24"/>
        <end position="45"/>
    </location>
</feature>
<dbReference type="Gene3D" id="2.70.70.10">
    <property type="entry name" value="Glucose Permease (Domain IIA)"/>
    <property type="match status" value="1"/>
</dbReference>
<dbReference type="SUPFAM" id="SSF51261">
    <property type="entry name" value="Duplicated hybrid motif"/>
    <property type="match status" value="1"/>
</dbReference>
<feature type="domain" description="M23ase beta-sheet core" evidence="2">
    <location>
        <begin position="205"/>
        <end position="299"/>
    </location>
</feature>
<keyword evidence="1" id="KW-0472">Membrane</keyword>
<dbReference type="FunFam" id="2.70.70.10:FF:000019">
    <property type="entry name" value="M23 family peptidase"/>
    <property type="match status" value="1"/>
</dbReference>